<reference evidence="1 2" key="1">
    <citation type="submission" date="2021-01" db="EMBL/GenBank/DDBJ databases">
        <title>Actinoplanes sp. nov. LDG1-01 isolated from lichen.</title>
        <authorList>
            <person name="Saeng-In P."/>
            <person name="Phongsopitanun W."/>
            <person name="Kanchanasin P."/>
            <person name="Yuki M."/>
            <person name="Kudo T."/>
            <person name="Ohkuma M."/>
            <person name="Tanasupawat S."/>
        </authorList>
    </citation>
    <scope>NUCLEOTIDE SEQUENCE [LARGE SCALE GENOMIC DNA]</scope>
    <source>
        <strain evidence="1 2">LDG1-01</strain>
    </source>
</reference>
<gene>
    <name evidence="1" type="ORF">JKJ07_16655</name>
</gene>
<evidence type="ECO:0000313" key="1">
    <source>
        <dbReference type="EMBL" id="MBL7255935.1"/>
    </source>
</evidence>
<organism evidence="1 2">
    <name type="scientific">Paractinoplanes lichenicola</name>
    <dbReference type="NCBI Taxonomy" id="2802976"/>
    <lineage>
        <taxon>Bacteria</taxon>
        <taxon>Bacillati</taxon>
        <taxon>Actinomycetota</taxon>
        <taxon>Actinomycetes</taxon>
        <taxon>Micromonosporales</taxon>
        <taxon>Micromonosporaceae</taxon>
        <taxon>Paractinoplanes</taxon>
    </lineage>
</organism>
<proteinExistence type="predicted"/>
<dbReference type="RefSeq" id="WP_202992441.1">
    <property type="nucleotide sequence ID" value="NZ_JAENHO010000004.1"/>
</dbReference>
<accession>A0ABS1VMQ7</accession>
<name>A0ABS1VMQ7_9ACTN</name>
<protein>
    <recommendedName>
        <fullName evidence="3">CinA C-terminal domain-containing protein</fullName>
    </recommendedName>
</protein>
<evidence type="ECO:0008006" key="3">
    <source>
        <dbReference type="Google" id="ProtNLM"/>
    </source>
</evidence>
<keyword evidence="2" id="KW-1185">Reference proteome</keyword>
<evidence type="ECO:0000313" key="2">
    <source>
        <dbReference type="Proteomes" id="UP000598996"/>
    </source>
</evidence>
<dbReference type="EMBL" id="JAENHO010000004">
    <property type="protein sequence ID" value="MBL7255935.1"/>
    <property type="molecule type" value="Genomic_DNA"/>
</dbReference>
<sequence length="135" mass="13998">MELAPAEHELLVAGLFTLGESTKRGAGWGARFAARRMRADIFETAVELPLPLPAASALIGRTLDSLGGRTAESQVIMGSGALNTNPAVVTVAIREQQGGVVATVRGVAMEGLIPQRAGRKAARRVAQHLAAGFDG</sequence>
<dbReference type="Proteomes" id="UP000598996">
    <property type="component" value="Unassembled WGS sequence"/>
</dbReference>
<comment type="caution">
    <text evidence="1">The sequence shown here is derived from an EMBL/GenBank/DDBJ whole genome shotgun (WGS) entry which is preliminary data.</text>
</comment>